<keyword evidence="4" id="KW-1185">Reference proteome</keyword>
<accession>A0AA49A6H2</accession>
<dbReference type="EMBL" id="CP065053">
    <property type="protein sequence ID" value="QPI48393.1"/>
    <property type="molecule type" value="Genomic_DNA"/>
</dbReference>
<dbReference type="GO" id="GO:0016874">
    <property type="term" value="F:ligase activity"/>
    <property type="evidence" value="ECO:0007669"/>
    <property type="project" value="UniProtKB-KW"/>
</dbReference>
<dbReference type="SUPFAM" id="SSF56091">
    <property type="entry name" value="DNA ligase/mRNA capping enzyme, catalytic domain"/>
    <property type="match status" value="1"/>
</dbReference>
<reference evidence="3 4" key="1">
    <citation type="submission" date="2020-11" db="EMBL/GenBank/DDBJ databases">
        <authorList>
            <person name="Sun Q."/>
        </authorList>
    </citation>
    <scope>NUCLEOTIDE SEQUENCE [LARGE SCALE GENOMIC DNA]</scope>
    <source>
        <strain evidence="3 4">P8398</strain>
    </source>
</reference>
<sequence>MERIMTNIVHNLELHKYPSTRHLEGSQLQQGDDGFDKPGKRHDPRAAYASLAGRHIVVEEKLDGANAGVSFSEGAELLLQSRGHYLAGGGRERQFSIFKRWAAAHESALIERLGERYVMYGEWMGKKHSVFYNQLPHLFCEFDIYDREQQVFLSTAARAALLGNAPVLAVPVLYAGVAPRKLADLLAYIRFSLAKTAAWKNDFEATVAREGLDLAKCWAQADKSDLAEGLYIKVEEDGVVTARYKWVRSDFVQAILDSKMHHSQQRYVPNQLAPGVDIYAPRLTTTWEDLGLVTEGGK</sequence>
<dbReference type="InterPro" id="IPR021122">
    <property type="entry name" value="RNA_ligase_dom_REL/Rnl2"/>
</dbReference>
<dbReference type="InterPro" id="IPR052732">
    <property type="entry name" value="Cell-binding_unc_protein"/>
</dbReference>
<dbReference type="Proteomes" id="UP000662888">
    <property type="component" value="Chromosome"/>
</dbReference>
<gene>
    <name evidence="3" type="ORF">IV454_23050</name>
</gene>
<dbReference type="Pfam" id="PF09414">
    <property type="entry name" value="RNA_ligase"/>
    <property type="match status" value="1"/>
</dbReference>
<organism evidence="3 4">
    <name type="scientific">Massilia antarctica</name>
    <dbReference type="NCBI Taxonomy" id="2765360"/>
    <lineage>
        <taxon>Bacteria</taxon>
        <taxon>Pseudomonadati</taxon>
        <taxon>Pseudomonadota</taxon>
        <taxon>Betaproteobacteria</taxon>
        <taxon>Burkholderiales</taxon>
        <taxon>Oxalobacteraceae</taxon>
        <taxon>Telluria group</taxon>
        <taxon>Massilia</taxon>
    </lineage>
</organism>
<protein>
    <submittedName>
        <fullName evidence="3">RNA ligase family protein</fullName>
    </submittedName>
</protein>
<feature type="domain" description="RNA ligase" evidence="2">
    <location>
        <begin position="55"/>
        <end position="247"/>
    </location>
</feature>
<dbReference type="Gene3D" id="3.30.470.30">
    <property type="entry name" value="DNA ligase/mRNA capping enzyme"/>
    <property type="match status" value="1"/>
</dbReference>
<dbReference type="PANTHER" id="PTHR43883:SF1">
    <property type="entry name" value="GLUCONOKINASE"/>
    <property type="match status" value="1"/>
</dbReference>
<evidence type="ECO:0000313" key="3">
    <source>
        <dbReference type="EMBL" id="QPI48393.1"/>
    </source>
</evidence>
<name>A0AA49A6H2_9BURK</name>
<evidence type="ECO:0000259" key="2">
    <source>
        <dbReference type="Pfam" id="PF09414"/>
    </source>
</evidence>
<proteinExistence type="predicted"/>
<evidence type="ECO:0000256" key="1">
    <source>
        <dbReference type="SAM" id="MobiDB-lite"/>
    </source>
</evidence>
<keyword evidence="3" id="KW-0436">Ligase</keyword>
<evidence type="ECO:0000313" key="4">
    <source>
        <dbReference type="Proteomes" id="UP000662888"/>
    </source>
</evidence>
<dbReference type="PANTHER" id="PTHR43883">
    <property type="entry name" value="SLR0207 PROTEIN"/>
    <property type="match status" value="1"/>
</dbReference>
<feature type="region of interest" description="Disordered" evidence="1">
    <location>
        <begin position="21"/>
        <end position="42"/>
    </location>
</feature>